<proteinExistence type="predicted"/>
<dbReference type="Proteomes" id="UP001164705">
    <property type="component" value="Chromosome"/>
</dbReference>
<evidence type="ECO:0000313" key="2">
    <source>
        <dbReference type="Proteomes" id="UP001164705"/>
    </source>
</evidence>
<gene>
    <name evidence="1" type="ORF">N7U66_09295</name>
</gene>
<dbReference type="EMBL" id="CP113088">
    <property type="protein sequence ID" value="WAC03628.1"/>
    <property type="molecule type" value="Genomic_DNA"/>
</dbReference>
<accession>A0A9E8MXS2</accession>
<evidence type="ECO:0000313" key="1">
    <source>
        <dbReference type="EMBL" id="WAC03628.1"/>
    </source>
</evidence>
<sequence length="119" mass="13326">MYRLTDRDGWQIPIDPIEEEEDYTIQTIKYIVTYDYGATETQKATTRASWADCVGLIRYITVSEYREIWTLDSAIYYSTTVTCPALPSGVPIGGTKDIAINDDTDITTFDICSSIGGCN</sequence>
<name>A0A9E8MXS2_9FLAO</name>
<dbReference type="AlphaFoldDB" id="A0A9E8MXS2"/>
<keyword evidence="2" id="KW-1185">Reference proteome</keyword>
<reference evidence="1" key="1">
    <citation type="submission" date="2022-11" db="EMBL/GenBank/DDBJ databases">
        <title>Lacinutrix neustonica HL-RS19T sp. nov., isolated from the surface microlayer sample of brackish Lake Shihwa.</title>
        <authorList>
            <person name="Choi J.Y."/>
            <person name="Hwang C.Y."/>
        </authorList>
    </citation>
    <scope>NUCLEOTIDE SEQUENCE</scope>
    <source>
        <strain evidence="1">HL-RS19</strain>
    </source>
</reference>
<protein>
    <submittedName>
        <fullName evidence="1">Uncharacterized protein</fullName>
    </submittedName>
</protein>
<dbReference type="KEGG" id="lnu:N7U66_09295"/>
<organism evidence="1 2">
    <name type="scientific">Lacinutrix neustonica</name>
    <dbReference type="NCBI Taxonomy" id="2980107"/>
    <lineage>
        <taxon>Bacteria</taxon>
        <taxon>Pseudomonadati</taxon>
        <taxon>Bacteroidota</taxon>
        <taxon>Flavobacteriia</taxon>
        <taxon>Flavobacteriales</taxon>
        <taxon>Flavobacteriaceae</taxon>
        <taxon>Lacinutrix</taxon>
    </lineage>
</organism>
<dbReference type="RefSeq" id="WP_267678263.1">
    <property type="nucleotide sequence ID" value="NZ_CP113088.1"/>
</dbReference>